<feature type="compositionally biased region" description="Polar residues" evidence="1">
    <location>
        <begin position="379"/>
        <end position="390"/>
    </location>
</feature>
<keyword evidence="4" id="KW-1185">Reference proteome</keyword>
<feature type="region of interest" description="Disordered" evidence="1">
    <location>
        <begin position="370"/>
        <end position="422"/>
    </location>
</feature>
<feature type="non-terminal residue" evidence="3">
    <location>
        <position position="1"/>
    </location>
</feature>
<organism evidence="3 4">
    <name type="scientific">Phytophthora megakarya</name>
    <dbReference type="NCBI Taxonomy" id="4795"/>
    <lineage>
        <taxon>Eukaryota</taxon>
        <taxon>Sar</taxon>
        <taxon>Stramenopiles</taxon>
        <taxon>Oomycota</taxon>
        <taxon>Peronosporomycetes</taxon>
        <taxon>Peronosporales</taxon>
        <taxon>Peronosporaceae</taxon>
        <taxon>Phytophthora</taxon>
    </lineage>
</organism>
<feature type="region of interest" description="Disordered" evidence="1">
    <location>
        <begin position="90"/>
        <end position="124"/>
    </location>
</feature>
<dbReference type="STRING" id="4795.A0A225VRU2"/>
<dbReference type="InterPro" id="IPR051144">
    <property type="entry name" value="Formin_homology_domain"/>
</dbReference>
<gene>
    <name evidence="3" type="ORF">PHMEG_00019339</name>
</gene>
<feature type="compositionally biased region" description="Acidic residues" evidence="1">
    <location>
        <begin position="407"/>
        <end position="422"/>
    </location>
</feature>
<comment type="caution">
    <text evidence="3">The sequence shown here is derived from an EMBL/GenBank/DDBJ whole genome shotgun (WGS) entry which is preliminary data.</text>
</comment>
<dbReference type="PANTHER" id="PTHR45733">
    <property type="entry name" value="FORMIN-J"/>
    <property type="match status" value="1"/>
</dbReference>
<evidence type="ECO:0000259" key="2">
    <source>
        <dbReference type="PROSITE" id="PS51444"/>
    </source>
</evidence>
<dbReference type="InterPro" id="IPR042201">
    <property type="entry name" value="FH2_Formin_sf"/>
</dbReference>
<dbReference type="PANTHER" id="PTHR45733:SF8">
    <property type="entry name" value="FORMIN-J"/>
    <property type="match status" value="1"/>
</dbReference>
<reference evidence="4" key="1">
    <citation type="submission" date="2017-03" db="EMBL/GenBank/DDBJ databases">
        <title>Phytopthora megakarya and P. palmivora, two closely related causual agents of cacao black pod achieved similar genome size and gene model numbers by different mechanisms.</title>
        <authorList>
            <person name="Ali S."/>
            <person name="Shao J."/>
            <person name="Larry D.J."/>
            <person name="Kronmiller B."/>
            <person name="Shen D."/>
            <person name="Strem M.D."/>
            <person name="Melnick R.L."/>
            <person name="Guiltinan M.J."/>
            <person name="Tyler B.M."/>
            <person name="Meinhardt L.W."/>
            <person name="Bailey B.A."/>
        </authorList>
    </citation>
    <scope>NUCLEOTIDE SEQUENCE [LARGE SCALE GENOMIC DNA]</scope>
    <source>
        <strain evidence="4">zdho120</strain>
    </source>
</reference>
<proteinExistence type="predicted"/>
<dbReference type="Pfam" id="PF10152">
    <property type="entry name" value="CCDC53"/>
    <property type="match status" value="1"/>
</dbReference>
<dbReference type="Gene3D" id="1.20.58.2220">
    <property type="entry name" value="Formin, FH2 domain"/>
    <property type="match status" value="2"/>
</dbReference>
<evidence type="ECO:0000313" key="4">
    <source>
        <dbReference type="Proteomes" id="UP000198211"/>
    </source>
</evidence>
<protein>
    <submittedName>
        <fullName evidence="3">Formin like protein</fullName>
    </submittedName>
</protein>
<evidence type="ECO:0000313" key="3">
    <source>
        <dbReference type="EMBL" id="OWZ08163.1"/>
    </source>
</evidence>
<feature type="compositionally biased region" description="Low complexity" evidence="1">
    <location>
        <begin position="268"/>
        <end position="281"/>
    </location>
</feature>
<dbReference type="OrthoDB" id="26518at2759"/>
<dbReference type="SMART" id="SM00498">
    <property type="entry name" value="FH2"/>
    <property type="match status" value="1"/>
</dbReference>
<evidence type="ECO:0000256" key="1">
    <source>
        <dbReference type="SAM" id="MobiDB-lite"/>
    </source>
</evidence>
<feature type="region of interest" description="Disordered" evidence="1">
    <location>
        <begin position="268"/>
        <end position="287"/>
    </location>
</feature>
<sequence length="718" mass="80778">MGNSGSCPVYDGPGGNFVRADVALDCGACPPVSTGESWLILHLVVSFVLVAYVRWSRVTFHNHACNGELPPCCQRFLQQHKQDHAEEVGTNTVQCDTDPKENEVLPPTTTASTTHDTPTVSMEEQRETARLDALRTEYATYLQMLKVGLPRVIVNHKMRAENKDPNVLDELISTSPKMKKPAPIEIPKVQEPVDEDPEHTQKVESFKRMIKVGVPRHIVEMKAKREGVDPAELDGLEVGVSSAPALKPKDNNVSVPVAAILPARSRRSSISSAVSTAPSTPDGLATRSASTVATTNGRTLAMMALRKMNTGMRKKLHWSTTPYTGAIVPAQRRDSLWSRIHAKEQEDRVCISSESRRWMEKLFVKVVAKAKANRRRRTNSGNHATSQKKQPPSEMEQHERSSSDPTCDQEELEAEPEPEEVVDEEVAVNDPGSAFLHRKLYVVLLDHKKSQNIAIVLARVKRTFPELTHEILTLNCSVLSSPALQSLIDMWPDSAEQEAIDQFDGDVSSLATAEQFLMVARKIPRAQQKLRCLQFKMDFAPRVEELRGNLKLLIRGIQQVCRDEPHLALFSDQLPLITKCSKLSVQSLVAEHQSLRSGLRMLVNETQKTTVFKTENSNLRADLAESREIMRLYAMEVEQVLNGVQELVNQLEREKKHFLNYFEEDDILPIDELLGFIASFSEEYSRERQQLILRARRAQKTNHMRSQSVNLPQKRHSL</sequence>
<dbReference type="Proteomes" id="UP000198211">
    <property type="component" value="Unassembled WGS sequence"/>
</dbReference>
<dbReference type="AlphaFoldDB" id="A0A225VRU2"/>
<dbReference type="GO" id="GO:0071203">
    <property type="term" value="C:WASH complex"/>
    <property type="evidence" value="ECO:0007669"/>
    <property type="project" value="InterPro"/>
</dbReference>
<feature type="domain" description="FH2" evidence="2">
    <location>
        <begin position="366"/>
        <end position="718"/>
    </location>
</feature>
<name>A0A225VRU2_9STRA</name>
<feature type="compositionally biased region" description="Low complexity" evidence="1">
    <location>
        <begin position="106"/>
        <end position="119"/>
    </location>
</feature>
<dbReference type="InterPro" id="IPR019309">
    <property type="entry name" value="WASHC3"/>
</dbReference>
<dbReference type="PROSITE" id="PS51444">
    <property type="entry name" value="FH2"/>
    <property type="match status" value="1"/>
</dbReference>
<dbReference type="InterPro" id="IPR015425">
    <property type="entry name" value="FH2_Formin"/>
</dbReference>
<accession>A0A225VRU2</accession>
<dbReference type="SUPFAM" id="SSF101447">
    <property type="entry name" value="Formin homology 2 domain (FH2 domain)"/>
    <property type="match status" value="1"/>
</dbReference>
<dbReference type="EMBL" id="NBNE01003252">
    <property type="protein sequence ID" value="OWZ08163.1"/>
    <property type="molecule type" value="Genomic_DNA"/>
</dbReference>
<dbReference type="Pfam" id="PF02181">
    <property type="entry name" value="FH2"/>
    <property type="match status" value="1"/>
</dbReference>